<organism evidence="3 4">
    <name type="scientific">Pseudomonas quercus</name>
    <dbReference type="NCBI Taxonomy" id="2722792"/>
    <lineage>
        <taxon>Bacteria</taxon>
        <taxon>Pseudomonadati</taxon>
        <taxon>Pseudomonadota</taxon>
        <taxon>Gammaproteobacteria</taxon>
        <taxon>Pseudomonadales</taxon>
        <taxon>Pseudomonadaceae</taxon>
        <taxon>Pseudomonas</taxon>
    </lineage>
</organism>
<accession>A0ABX0YL73</accession>
<dbReference type="InterPro" id="IPR013762">
    <property type="entry name" value="Integrase-like_cat_sf"/>
</dbReference>
<reference evidence="3 4" key="1">
    <citation type="submission" date="2020-03" db="EMBL/GenBank/DDBJ databases">
        <authorList>
            <person name="Wang L."/>
            <person name="He N."/>
            <person name="Li Y."/>
            <person name="Fang Y."/>
            <person name="Zhang F."/>
        </authorList>
    </citation>
    <scope>NUCLEOTIDE SEQUENCE [LARGE SCALE GENOMIC DNA]</scope>
    <source>
        <strain evidence="4">hsmgli-8</strain>
    </source>
</reference>
<keyword evidence="1" id="KW-0233">DNA recombination</keyword>
<gene>
    <name evidence="3" type="ORF">HBH25_22935</name>
</gene>
<keyword evidence="4" id="KW-1185">Reference proteome</keyword>
<proteinExistence type="predicted"/>
<evidence type="ECO:0000313" key="4">
    <source>
        <dbReference type="Proteomes" id="UP000746535"/>
    </source>
</evidence>
<name>A0ABX0YL73_9PSED</name>
<dbReference type="EMBL" id="JAAVJI010000044">
    <property type="protein sequence ID" value="NJP03662.1"/>
    <property type="molecule type" value="Genomic_DNA"/>
</dbReference>
<dbReference type="PROSITE" id="PS51898">
    <property type="entry name" value="TYR_RECOMBINASE"/>
    <property type="match status" value="1"/>
</dbReference>
<dbReference type="Pfam" id="PF00589">
    <property type="entry name" value="Phage_integrase"/>
    <property type="match status" value="1"/>
</dbReference>
<dbReference type="InterPro" id="IPR002104">
    <property type="entry name" value="Integrase_catalytic"/>
</dbReference>
<evidence type="ECO:0000313" key="3">
    <source>
        <dbReference type="EMBL" id="NJP03662.1"/>
    </source>
</evidence>
<feature type="domain" description="Tyr recombinase" evidence="2">
    <location>
        <begin position="105"/>
        <end position="326"/>
    </location>
</feature>
<evidence type="ECO:0000259" key="2">
    <source>
        <dbReference type="PROSITE" id="PS51898"/>
    </source>
</evidence>
<feature type="non-terminal residue" evidence="3">
    <location>
        <position position="422"/>
    </location>
</feature>
<dbReference type="InterPro" id="IPR011010">
    <property type="entry name" value="DNA_brk_join_enz"/>
</dbReference>
<comment type="caution">
    <text evidence="3">The sequence shown here is derived from an EMBL/GenBank/DDBJ whole genome shotgun (WGS) entry which is preliminary data.</text>
</comment>
<dbReference type="Gene3D" id="1.10.443.10">
    <property type="entry name" value="Intergrase catalytic core"/>
    <property type="match status" value="1"/>
</dbReference>
<evidence type="ECO:0000256" key="1">
    <source>
        <dbReference type="ARBA" id="ARBA00023172"/>
    </source>
</evidence>
<sequence>MLRTGLWLAQTHPEVRTPETWQMSTCADFIAAVDQLCVGDWSLDSAPSKGAARYGQPIRTNSKHNFLHCMRRFFIDVELWGWGRLQFRPRHHLATPRTVSFASGVNPRVIDDAIWLKLVWASLNLTRADLLCEIHYPLAMIQAMAVLWTHAGLRKNEIARLSIDCAQAQTQDVVEEGQTVPAGTLCYLQVPPSKTFKAYVKPVAAVVKDRIDAWFQQRPSEQAALWDERTGEKVRYLFQYRGKRLGTSVINDTIIPMLCAKAGVPLSDSRGRITSHRGRASAVTALASVPRGMSLVELMQWSGHSSPTSTLHYLRIRPTQLAAAFVKADQMAHMISLLVDHDVIARQSNDPYLYYDLGNSYCTNPFWSTCAHRMTCIGCDFNLPKASAQGQALESKASVRRYLEEVPLTADERAIVEGDQEK</sequence>
<dbReference type="Proteomes" id="UP000746535">
    <property type="component" value="Unassembled WGS sequence"/>
</dbReference>
<dbReference type="SUPFAM" id="SSF56349">
    <property type="entry name" value="DNA breaking-rejoining enzymes"/>
    <property type="match status" value="1"/>
</dbReference>
<protein>
    <submittedName>
        <fullName evidence="3">Tyrosine-type recombinase/integrase</fullName>
    </submittedName>
</protein>